<feature type="region of interest" description="Disordered" evidence="1">
    <location>
        <begin position="1"/>
        <end position="20"/>
    </location>
</feature>
<name>A0A199V314_ANACO</name>
<evidence type="ECO:0000313" key="3">
    <source>
        <dbReference type="Proteomes" id="UP000092600"/>
    </source>
</evidence>
<dbReference type="EMBL" id="LSRQ01003532">
    <property type="protein sequence ID" value="OAY71291.1"/>
    <property type="molecule type" value="Genomic_DNA"/>
</dbReference>
<dbReference type="Proteomes" id="UP000092600">
    <property type="component" value="Unassembled WGS sequence"/>
</dbReference>
<dbReference type="AlphaFoldDB" id="A0A199V314"/>
<reference evidence="2 3" key="1">
    <citation type="journal article" date="2016" name="DNA Res.">
        <title>The draft genome of MD-2 pineapple using hybrid error correction of long reads.</title>
        <authorList>
            <person name="Redwan R.M."/>
            <person name="Saidin A."/>
            <person name="Kumar S.V."/>
        </authorList>
    </citation>
    <scope>NUCLEOTIDE SEQUENCE [LARGE SCALE GENOMIC DNA]</scope>
    <source>
        <strain evidence="3">cv. MD2</strain>
        <tissue evidence="2">Leaf</tissue>
    </source>
</reference>
<sequence>MSGAAAKSRPVSGLPVPSEKSVSSLQIMWGPQSRRLSGSAHRWLMTMSATDLTPLSLNAEISDFRSSWLPYFDEFRSYNLPGM</sequence>
<accession>A0A199V314</accession>
<protein>
    <submittedName>
        <fullName evidence="2">Uncharacterized protein</fullName>
    </submittedName>
</protein>
<evidence type="ECO:0000256" key="1">
    <source>
        <dbReference type="SAM" id="MobiDB-lite"/>
    </source>
</evidence>
<proteinExistence type="predicted"/>
<comment type="caution">
    <text evidence="2">The sequence shown here is derived from an EMBL/GenBank/DDBJ whole genome shotgun (WGS) entry which is preliminary data.</text>
</comment>
<gene>
    <name evidence="2" type="ORF">ACMD2_08945</name>
</gene>
<organism evidence="2 3">
    <name type="scientific">Ananas comosus</name>
    <name type="common">Pineapple</name>
    <name type="synonym">Ananas ananas</name>
    <dbReference type="NCBI Taxonomy" id="4615"/>
    <lineage>
        <taxon>Eukaryota</taxon>
        <taxon>Viridiplantae</taxon>
        <taxon>Streptophyta</taxon>
        <taxon>Embryophyta</taxon>
        <taxon>Tracheophyta</taxon>
        <taxon>Spermatophyta</taxon>
        <taxon>Magnoliopsida</taxon>
        <taxon>Liliopsida</taxon>
        <taxon>Poales</taxon>
        <taxon>Bromeliaceae</taxon>
        <taxon>Bromelioideae</taxon>
        <taxon>Ananas</taxon>
    </lineage>
</organism>
<evidence type="ECO:0000313" key="2">
    <source>
        <dbReference type="EMBL" id="OAY71291.1"/>
    </source>
</evidence>